<reference evidence="3" key="1">
    <citation type="submission" date="2024-06" db="EMBL/GenBank/DDBJ databases">
        <title>Methylostella associata gen. nov., sp. nov., a novel Ancalomicrobiaceae-affiliated facultatively methylotrophic bacteria that feed on methanotrophs of the genus Methylococcus.</title>
        <authorList>
            <person name="Saltykova V."/>
            <person name="Danilova O.V."/>
            <person name="Oshkin I.Y."/>
            <person name="Belova S.E."/>
            <person name="Pimenov N.V."/>
            <person name="Dedysh S.N."/>
        </authorList>
    </citation>
    <scope>NUCLEOTIDE SEQUENCE</scope>
    <source>
        <strain evidence="3">S20</strain>
    </source>
</reference>
<dbReference type="AlphaFoldDB" id="A0AAU7XG06"/>
<evidence type="ECO:0000256" key="2">
    <source>
        <dbReference type="ARBA" id="ARBA00022649"/>
    </source>
</evidence>
<organism evidence="3">
    <name type="scientific">Methyloraptor flagellatus</name>
    <dbReference type="NCBI Taxonomy" id="3162530"/>
    <lineage>
        <taxon>Bacteria</taxon>
        <taxon>Pseudomonadati</taxon>
        <taxon>Pseudomonadota</taxon>
        <taxon>Alphaproteobacteria</taxon>
        <taxon>Hyphomicrobiales</taxon>
        <taxon>Ancalomicrobiaceae</taxon>
        <taxon>Methyloraptor</taxon>
    </lineage>
</organism>
<dbReference type="InterPro" id="IPR038296">
    <property type="entry name" value="ParD_sf"/>
</dbReference>
<dbReference type="PANTHER" id="PTHR36582:SF2">
    <property type="entry name" value="ANTITOXIN PARD"/>
    <property type="match status" value="1"/>
</dbReference>
<evidence type="ECO:0000313" key="3">
    <source>
        <dbReference type="EMBL" id="XBY46764.1"/>
    </source>
</evidence>
<evidence type="ECO:0000256" key="1">
    <source>
        <dbReference type="ARBA" id="ARBA00008580"/>
    </source>
</evidence>
<dbReference type="CDD" id="cd22231">
    <property type="entry name" value="RHH_NikR_HicB-like"/>
    <property type="match status" value="1"/>
</dbReference>
<dbReference type="KEGG" id="mflg:ABS361_11410"/>
<proteinExistence type="inferred from homology"/>
<dbReference type="PANTHER" id="PTHR36582">
    <property type="entry name" value="ANTITOXIN PARD"/>
    <property type="match status" value="1"/>
</dbReference>
<protein>
    <submittedName>
        <fullName evidence="3">Type II toxin-antitoxin system ParD family antitoxin</fullName>
    </submittedName>
</protein>
<dbReference type="RefSeq" id="WP_407051855.1">
    <property type="nucleotide sequence ID" value="NZ_CP158568.1"/>
</dbReference>
<dbReference type="EMBL" id="CP158568">
    <property type="protein sequence ID" value="XBY46764.1"/>
    <property type="molecule type" value="Genomic_DNA"/>
</dbReference>
<name>A0AAU7XG06_9HYPH</name>
<dbReference type="GO" id="GO:0006355">
    <property type="term" value="P:regulation of DNA-templated transcription"/>
    <property type="evidence" value="ECO:0007669"/>
    <property type="project" value="InterPro"/>
</dbReference>
<dbReference type="InterPro" id="IPR010985">
    <property type="entry name" value="Ribbon_hlx_hlx"/>
</dbReference>
<accession>A0AAU7XG06</accession>
<keyword evidence="2" id="KW-1277">Toxin-antitoxin system</keyword>
<dbReference type="NCBIfam" id="TIGR02606">
    <property type="entry name" value="antidote_CC2985"/>
    <property type="match status" value="1"/>
</dbReference>
<gene>
    <name evidence="3" type="ORF">ABS361_11410</name>
</gene>
<dbReference type="SUPFAM" id="SSF47598">
    <property type="entry name" value="Ribbon-helix-helix"/>
    <property type="match status" value="1"/>
</dbReference>
<dbReference type="InterPro" id="IPR022789">
    <property type="entry name" value="ParD"/>
</dbReference>
<dbReference type="Gene3D" id="6.10.10.120">
    <property type="entry name" value="Antitoxin ParD1-like"/>
    <property type="match status" value="1"/>
</dbReference>
<comment type="similarity">
    <text evidence="1">Belongs to the ParD antitoxin family.</text>
</comment>
<sequence length="89" mass="9945">MATMTISLPDPLKDWVEAQVETGDYASASDYVRDLIRRDRARHDHPKLTIEDLRRIVEESLEGPDSVDSVKDVIAEGRRIIAGKGRANG</sequence>